<accession>A0A4Y2WIQ2</accession>
<evidence type="ECO:0000313" key="2">
    <source>
        <dbReference type="EMBL" id="GBO36541.1"/>
    </source>
</evidence>
<proteinExistence type="predicted"/>
<dbReference type="EMBL" id="BGPR01060725">
    <property type="protein sequence ID" value="GBO36528.1"/>
    <property type="molecule type" value="Genomic_DNA"/>
</dbReference>
<name>A0A4Y2WIQ2_ARAVE</name>
<evidence type="ECO:0000313" key="1">
    <source>
        <dbReference type="EMBL" id="GBO36528.1"/>
    </source>
</evidence>
<comment type="caution">
    <text evidence="1">The sequence shown here is derived from an EMBL/GenBank/DDBJ whole genome shotgun (WGS) entry which is preliminary data.</text>
</comment>
<protein>
    <submittedName>
        <fullName evidence="1">Uncharacterized protein</fullName>
    </submittedName>
</protein>
<keyword evidence="3" id="KW-1185">Reference proteome</keyword>
<evidence type="ECO:0000313" key="3">
    <source>
        <dbReference type="Proteomes" id="UP000499080"/>
    </source>
</evidence>
<dbReference type="Proteomes" id="UP000499080">
    <property type="component" value="Unassembled WGS sequence"/>
</dbReference>
<dbReference type="EMBL" id="BGPR01060753">
    <property type="protein sequence ID" value="GBO36541.1"/>
    <property type="molecule type" value="Genomic_DNA"/>
</dbReference>
<dbReference type="AlphaFoldDB" id="A0A4Y2WIQ2"/>
<gene>
    <name evidence="2" type="ORF">AVEN_156167_1</name>
    <name evidence="1" type="ORF">AVEN_192509_1</name>
</gene>
<organism evidence="1 3">
    <name type="scientific">Araneus ventricosus</name>
    <name type="common">Orbweaver spider</name>
    <name type="synonym">Epeira ventricosa</name>
    <dbReference type="NCBI Taxonomy" id="182803"/>
    <lineage>
        <taxon>Eukaryota</taxon>
        <taxon>Metazoa</taxon>
        <taxon>Ecdysozoa</taxon>
        <taxon>Arthropoda</taxon>
        <taxon>Chelicerata</taxon>
        <taxon>Arachnida</taxon>
        <taxon>Araneae</taxon>
        <taxon>Araneomorphae</taxon>
        <taxon>Entelegynae</taxon>
        <taxon>Araneoidea</taxon>
        <taxon>Araneidae</taxon>
        <taxon>Araneus</taxon>
    </lineage>
</organism>
<feature type="non-terminal residue" evidence="1">
    <location>
        <position position="1"/>
    </location>
</feature>
<reference evidence="1 3" key="1">
    <citation type="journal article" date="2019" name="Sci. Rep.">
        <title>Orb-weaving spider Araneus ventricosus genome elucidates the spidroin gene catalogue.</title>
        <authorList>
            <person name="Kono N."/>
            <person name="Nakamura H."/>
            <person name="Ohtoshi R."/>
            <person name="Moran D.A.P."/>
            <person name="Shinohara A."/>
            <person name="Yoshida Y."/>
            <person name="Fujiwara M."/>
            <person name="Mori M."/>
            <person name="Tomita M."/>
            <person name="Arakawa K."/>
        </authorList>
    </citation>
    <scope>NUCLEOTIDE SEQUENCE [LARGE SCALE GENOMIC DNA]</scope>
</reference>
<sequence>KDVDEGEMAEKKLQSNEQGAIKGYKNPACKWTSICQPQLAVMAPRLFKERNVAACTAPSSRKSLVPLLTSSYLFRGTRVPSYKD</sequence>